<dbReference type="Pfam" id="PF07366">
    <property type="entry name" value="SnoaL"/>
    <property type="match status" value="1"/>
</dbReference>
<dbReference type="AlphaFoldDB" id="A0A367RXF1"/>
<dbReference type="GO" id="GO:0030638">
    <property type="term" value="P:polyketide metabolic process"/>
    <property type="evidence" value="ECO:0007669"/>
    <property type="project" value="InterPro"/>
</dbReference>
<dbReference type="EMBL" id="LXQE01000075">
    <property type="protein sequence ID" value="RCJ40521.1"/>
    <property type="molecule type" value="Genomic_DNA"/>
</dbReference>
<accession>A0A367RXF1</accession>
<protein>
    <submittedName>
        <fullName evidence="1">SnoaL-like polyketide cyclase</fullName>
    </submittedName>
</protein>
<organism evidence="1 2">
    <name type="scientific">Nostoc punctiforme NIES-2108</name>
    <dbReference type="NCBI Taxonomy" id="1356359"/>
    <lineage>
        <taxon>Bacteria</taxon>
        <taxon>Bacillati</taxon>
        <taxon>Cyanobacteriota</taxon>
        <taxon>Cyanophyceae</taxon>
        <taxon>Nostocales</taxon>
        <taxon>Nostocaceae</taxon>
        <taxon>Nostoc</taxon>
    </lineage>
</organism>
<evidence type="ECO:0000313" key="1">
    <source>
        <dbReference type="EMBL" id="RCJ40521.1"/>
    </source>
</evidence>
<reference evidence="1 2" key="1">
    <citation type="submission" date="2016-04" db="EMBL/GenBank/DDBJ databases">
        <authorList>
            <person name="Evans L.H."/>
            <person name="Alamgir A."/>
            <person name="Owens N."/>
            <person name="Weber N.D."/>
            <person name="Virtaneva K."/>
            <person name="Barbian K."/>
            <person name="Babar A."/>
            <person name="Rosenke K."/>
        </authorList>
    </citation>
    <scope>NUCLEOTIDE SEQUENCE [LARGE SCALE GENOMIC DNA]</scope>
    <source>
        <strain evidence="1">NIES-2108</strain>
    </source>
</reference>
<dbReference type="InterPro" id="IPR053218">
    <property type="entry name" value="Pathogen-related_defense"/>
</dbReference>
<gene>
    <name evidence="1" type="ORF">A6769_03965</name>
</gene>
<dbReference type="Gene3D" id="3.10.450.50">
    <property type="match status" value="1"/>
</dbReference>
<dbReference type="SUPFAM" id="SSF54427">
    <property type="entry name" value="NTF2-like"/>
    <property type="match status" value="1"/>
</dbReference>
<dbReference type="InterPro" id="IPR032710">
    <property type="entry name" value="NTF2-like_dom_sf"/>
</dbReference>
<dbReference type="Proteomes" id="UP000252085">
    <property type="component" value="Unassembled WGS sequence"/>
</dbReference>
<sequence length="226" mass="25950">MSSEKTTELPLWVQDRDIVIAHDEEVQWREGKRPDYSYTNEFLHQESKFQHPEGSLEAIAQNLVRTFEMEASNKSNPQQWLSIVTDKFKMSTNGGQQFTAQDVATEGTYNLFLGETEQYSSETETFESSFQVFHKAFPNGFLWELTEVLSGPPNVTFKWRHWGTFNGSYKDYAPTGETIEIVGVSIARVTDDLKIESLEHYFDNNVFLQKLTAGGCPFHSKNQSNH</sequence>
<evidence type="ECO:0000313" key="2">
    <source>
        <dbReference type="Proteomes" id="UP000252085"/>
    </source>
</evidence>
<name>A0A367RXF1_NOSPU</name>
<dbReference type="InterPro" id="IPR009959">
    <property type="entry name" value="Cyclase_SnoaL-like"/>
</dbReference>
<dbReference type="PANTHER" id="PTHR31723:SF10">
    <property type="entry name" value="PATHOGEN-RELATED PROTEIN"/>
    <property type="match status" value="1"/>
</dbReference>
<proteinExistence type="predicted"/>
<comment type="caution">
    <text evidence="1">The sequence shown here is derived from an EMBL/GenBank/DDBJ whole genome shotgun (WGS) entry which is preliminary data.</text>
</comment>
<dbReference type="PANTHER" id="PTHR31723">
    <property type="entry name" value="PATHOGENESIS-RELATED FAMILY PROTEIN"/>
    <property type="match status" value="1"/>
</dbReference>